<keyword evidence="3" id="KW-1185">Reference proteome</keyword>
<accession>A0A6B8WGX8</accession>
<keyword evidence="1" id="KW-0732">Signal</keyword>
<gene>
    <name evidence="2" type="ORF">CETAM_13065</name>
</gene>
<feature type="signal peptide" evidence="1">
    <location>
        <begin position="1"/>
        <end position="34"/>
    </location>
</feature>
<evidence type="ECO:0000313" key="2">
    <source>
        <dbReference type="EMBL" id="QGU05838.1"/>
    </source>
</evidence>
<protein>
    <recommendedName>
        <fullName evidence="4">Secreted protein</fullName>
    </recommendedName>
</protein>
<dbReference type="Proteomes" id="UP000425178">
    <property type="component" value="Chromosome"/>
</dbReference>
<dbReference type="EMBL" id="CP046453">
    <property type="protein sequence ID" value="QGU05838.1"/>
    <property type="molecule type" value="Genomic_DNA"/>
</dbReference>
<evidence type="ECO:0000256" key="1">
    <source>
        <dbReference type="SAM" id="SignalP"/>
    </source>
</evidence>
<dbReference type="AlphaFoldDB" id="A0A6B8WGX8"/>
<evidence type="ECO:0008006" key="4">
    <source>
        <dbReference type="Google" id="ProtNLM"/>
    </source>
</evidence>
<evidence type="ECO:0000313" key="3">
    <source>
        <dbReference type="Proteomes" id="UP000425178"/>
    </source>
</evidence>
<organism evidence="2 3">
    <name type="scientific">Corynebacterium comes</name>
    <dbReference type="NCBI Taxonomy" id="2675218"/>
    <lineage>
        <taxon>Bacteria</taxon>
        <taxon>Bacillati</taxon>
        <taxon>Actinomycetota</taxon>
        <taxon>Actinomycetes</taxon>
        <taxon>Mycobacteriales</taxon>
        <taxon>Corynebacteriaceae</taxon>
        <taxon>Corynebacterium</taxon>
    </lineage>
</organism>
<feature type="chain" id="PRO_5025428176" description="Secreted protein" evidence="1">
    <location>
        <begin position="35"/>
        <end position="163"/>
    </location>
</feature>
<sequence>MADKIICMNKFTRSLTVIAAASALTLAGTGVASAQSSNLGNLSSWIPGNETGNQNRGERELFNAAESWAKRSTGKNSATVNHLARTASLPSAWHHSGVSGTQTAERYVGNNTLYRFYKVERNNYRPMVNNFNSSGHQPGNWKNYGVHVTSDSNFHYVTVAYTR</sequence>
<dbReference type="KEGG" id="ccoe:CETAM_13065"/>
<name>A0A6B8WGX8_9CORY</name>
<proteinExistence type="predicted"/>
<reference evidence="2 3" key="1">
    <citation type="journal article" date="2021" name="Int. J. Syst. Evol. Microbiol.">
        <title>Classification of three corynebacterial strains isolated from a small paddock in North Rhine-Westphalia: proposal of &lt;i&gt;Corynebacterium kalinowskii&lt;/i&gt; sp. nov., &lt;i&gt;Corynebacterium comes&lt;/i&gt; sp. nov. and &lt;i&gt;Corynebacterium occultum&lt;/i&gt; sp. nov.</title>
        <authorList>
            <person name="Schaffert L."/>
            <person name="Ruwe M."/>
            <person name="Milse J."/>
            <person name="Hanuschka K."/>
            <person name="Ortseifen V."/>
            <person name="Droste J."/>
            <person name="Brandt D."/>
            <person name="Schl L."/>
            <person name="Kutter Y."/>
            <person name="Vinke S."/>
            <person name="Vieh P."/>
            <person name="Jacob L."/>
            <person name="L N.C."/>
            <person name="Schulte-Berndt E."/>
            <person name="Hain C."/>
            <person name="Linder M."/>
            <person name="Schmidt P."/>
            <person name="Wollenschl L."/>
            <person name="Luttermann T."/>
            <person name="Thieme E."/>
            <person name="Hassa J."/>
            <person name="Haak M."/>
            <person name="Wittchen M."/>
            <person name="Mentz A."/>
            <person name="Persicke M."/>
            <person name="Busche T."/>
            <person name="R C."/>
        </authorList>
    </citation>
    <scope>NUCLEOTIDE SEQUENCE [LARGE SCALE GENOMIC DNA]</scope>
    <source>
        <strain evidence="2 3">2019</strain>
    </source>
</reference>